<dbReference type="GeneID" id="94840224"/>
<evidence type="ECO:0000256" key="2">
    <source>
        <dbReference type="ARBA" id="ARBA00022840"/>
    </source>
</evidence>
<reference evidence="7" key="1">
    <citation type="submission" date="2016-10" db="EMBL/GenBank/DDBJ databases">
        <authorList>
            <person name="Benchimol M."/>
            <person name="Almeida L.G."/>
            <person name="Vasconcelos A.T."/>
            <person name="Perreira-Neves A."/>
            <person name="Rosa I.A."/>
            <person name="Tasca T."/>
            <person name="Bogo M.R."/>
            <person name="de Souza W."/>
        </authorList>
    </citation>
    <scope>NUCLEOTIDE SEQUENCE [LARGE SCALE GENOMIC DNA]</scope>
    <source>
        <strain evidence="7">K</strain>
    </source>
</reference>
<dbReference type="PANTHER" id="PTHR24346">
    <property type="entry name" value="MAP/MICROTUBULE AFFINITY-REGULATING KINASE"/>
    <property type="match status" value="1"/>
</dbReference>
<keyword evidence="2 3" id="KW-0067">ATP-binding</keyword>
<feature type="compositionally biased region" description="Polar residues" evidence="5">
    <location>
        <begin position="392"/>
        <end position="413"/>
    </location>
</feature>
<organism evidence="7 8">
    <name type="scientific">Tritrichomonas foetus</name>
    <dbReference type="NCBI Taxonomy" id="1144522"/>
    <lineage>
        <taxon>Eukaryota</taxon>
        <taxon>Metamonada</taxon>
        <taxon>Parabasalia</taxon>
        <taxon>Tritrichomonadida</taxon>
        <taxon>Tritrichomonadidae</taxon>
        <taxon>Tritrichomonas</taxon>
    </lineage>
</organism>
<sequence length="461" mass="52057">MSSEELQVIEPLQIGPYVIRGTVGEGAFSVVKLVCHAETHLYYACKIVPKTRINTPSLQERFELEIRINQQLHHPGVVAIYDLLRDENNYYVIMEFCPNGELFQYIVDREHLSEQEARPFVRQVLETLKYIHDNGISHRDLKPENLLLDSMGKVKLSDFGLSRYIPANGLVDTPCGSPCYASPECISGNSYNGRTTDVWSIGVIIYAMLTGQLPWTKRNQAQLFAQIKRGEYSIPNFLSETCQSFVRGLMTVNVNDRLTIEQALDHPWLSGVPNQYDAHEVTYQRVSLKLVDRVFCYDVDEEDLQNLGIERKNTTENLTFTKTLKMCKRGAVRHHTHGAHSHDHQSNHANPHSTAANSHSTAANSHSTATNSNTLVNVNTNSHTNVISNSNHSPNQITKKKSPTISTDYTNPKQKIPVNPVMQNRPKQMIHTTYAQRGSQGPRPKSILQARPVIQKPVINK</sequence>
<dbReference type="SUPFAM" id="SSF56112">
    <property type="entry name" value="Protein kinase-like (PK-like)"/>
    <property type="match status" value="1"/>
</dbReference>
<evidence type="ECO:0000256" key="1">
    <source>
        <dbReference type="ARBA" id="ARBA00022741"/>
    </source>
</evidence>
<evidence type="ECO:0000313" key="8">
    <source>
        <dbReference type="Proteomes" id="UP000179807"/>
    </source>
</evidence>
<dbReference type="Proteomes" id="UP000179807">
    <property type="component" value="Unassembled WGS sequence"/>
</dbReference>
<dbReference type="FunFam" id="3.30.200.20:FF:000042">
    <property type="entry name" value="Aurora kinase A"/>
    <property type="match status" value="1"/>
</dbReference>
<dbReference type="SMART" id="SM00220">
    <property type="entry name" value="S_TKc"/>
    <property type="match status" value="1"/>
</dbReference>
<dbReference type="InterPro" id="IPR017441">
    <property type="entry name" value="Protein_kinase_ATP_BS"/>
</dbReference>
<feature type="region of interest" description="Disordered" evidence="5">
    <location>
        <begin position="332"/>
        <end position="419"/>
    </location>
</feature>
<dbReference type="InterPro" id="IPR000719">
    <property type="entry name" value="Prot_kinase_dom"/>
</dbReference>
<dbReference type="InterPro" id="IPR011009">
    <property type="entry name" value="Kinase-like_dom_sf"/>
</dbReference>
<evidence type="ECO:0000256" key="5">
    <source>
        <dbReference type="SAM" id="MobiDB-lite"/>
    </source>
</evidence>
<dbReference type="PROSITE" id="PS00107">
    <property type="entry name" value="PROTEIN_KINASE_ATP"/>
    <property type="match status" value="1"/>
</dbReference>
<comment type="caution">
    <text evidence="7">The sequence shown here is derived from an EMBL/GenBank/DDBJ whole genome shotgun (WGS) entry which is preliminary data.</text>
</comment>
<dbReference type="OrthoDB" id="193931at2759"/>
<dbReference type="GO" id="GO:0004674">
    <property type="term" value="F:protein serine/threonine kinase activity"/>
    <property type="evidence" value="ECO:0007669"/>
    <property type="project" value="UniProtKB-KW"/>
</dbReference>
<protein>
    <submittedName>
        <fullName evidence="7">CAMK family protein kinase</fullName>
    </submittedName>
</protein>
<feature type="compositionally biased region" description="Low complexity" evidence="5">
    <location>
        <begin position="352"/>
        <end position="391"/>
    </location>
</feature>
<feature type="region of interest" description="Disordered" evidence="5">
    <location>
        <begin position="435"/>
        <end position="461"/>
    </location>
</feature>
<dbReference type="PROSITE" id="PS00108">
    <property type="entry name" value="PROTEIN_KINASE_ST"/>
    <property type="match status" value="1"/>
</dbReference>
<dbReference type="PROSITE" id="PS50011">
    <property type="entry name" value="PROTEIN_KINASE_DOM"/>
    <property type="match status" value="1"/>
</dbReference>
<dbReference type="VEuPathDB" id="TrichDB:TRFO_27400"/>
<accession>A0A1J4K0J9</accession>
<dbReference type="FunFam" id="1.10.510.10:FF:000271">
    <property type="entry name" value="Non-specific serine/threonine protein kinase"/>
    <property type="match status" value="1"/>
</dbReference>
<evidence type="ECO:0000256" key="4">
    <source>
        <dbReference type="RuleBase" id="RU000304"/>
    </source>
</evidence>
<keyword evidence="7" id="KW-0418">Kinase</keyword>
<comment type="similarity">
    <text evidence="4">Belongs to the protein kinase superfamily.</text>
</comment>
<dbReference type="EMBL" id="MLAK01000774">
    <property type="protein sequence ID" value="OHT04961.1"/>
    <property type="molecule type" value="Genomic_DNA"/>
</dbReference>
<keyword evidence="1 3" id="KW-0547">Nucleotide-binding</keyword>
<gene>
    <name evidence="7" type="ORF">TRFO_27400</name>
</gene>
<dbReference type="InterPro" id="IPR008271">
    <property type="entry name" value="Ser/Thr_kinase_AS"/>
</dbReference>
<dbReference type="GO" id="GO:0005524">
    <property type="term" value="F:ATP binding"/>
    <property type="evidence" value="ECO:0007669"/>
    <property type="project" value="UniProtKB-UniRule"/>
</dbReference>
<dbReference type="GO" id="GO:0005737">
    <property type="term" value="C:cytoplasm"/>
    <property type="evidence" value="ECO:0007669"/>
    <property type="project" value="TreeGrafter"/>
</dbReference>
<evidence type="ECO:0000313" key="7">
    <source>
        <dbReference type="EMBL" id="OHT04961.1"/>
    </source>
</evidence>
<dbReference type="Gene3D" id="1.10.510.10">
    <property type="entry name" value="Transferase(Phosphotransferase) domain 1"/>
    <property type="match status" value="1"/>
</dbReference>
<dbReference type="GO" id="GO:0035556">
    <property type="term" value="P:intracellular signal transduction"/>
    <property type="evidence" value="ECO:0007669"/>
    <property type="project" value="TreeGrafter"/>
</dbReference>
<evidence type="ECO:0000259" key="6">
    <source>
        <dbReference type="PROSITE" id="PS50011"/>
    </source>
</evidence>
<dbReference type="Pfam" id="PF00069">
    <property type="entry name" value="Pkinase"/>
    <property type="match status" value="1"/>
</dbReference>
<keyword evidence="8" id="KW-1185">Reference proteome</keyword>
<evidence type="ECO:0000256" key="3">
    <source>
        <dbReference type="PROSITE-ProRule" id="PRU10141"/>
    </source>
</evidence>
<dbReference type="CDD" id="cd14003">
    <property type="entry name" value="STKc_AMPK-like"/>
    <property type="match status" value="1"/>
</dbReference>
<dbReference type="RefSeq" id="XP_068358097.1">
    <property type="nucleotide sequence ID" value="XM_068505520.1"/>
</dbReference>
<name>A0A1J4K0J9_9EUKA</name>
<feature type="domain" description="Protein kinase" evidence="6">
    <location>
        <begin position="17"/>
        <end position="269"/>
    </location>
</feature>
<dbReference type="PANTHER" id="PTHR24346:SF30">
    <property type="entry name" value="MATERNAL EMBRYONIC LEUCINE ZIPPER KINASE"/>
    <property type="match status" value="1"/>
</dbReference>
<keyword evidence="4" id="KW-0723">Serine/threonine-protein kinase</keyword>
<proteinExistence type="inferred from homology"/>
<feature type="binding site" evidence="3">
    <location>
        <position position="46"/>
    </location>
    <ligand>
        <name>ATP</name>
        <dbReference type="ChEBI" id="CHEBI:30616"/>
    </ligand>
</feature>
<keyword evidence="7" id="KW-0808">Transferase</keyword>
<dbReference type="AlphaFoldDB" id="A0A1J4K0J9"/>